<dbReference type="AlphaFoldDB" id="A0A171KRP4"/>
<dbReference type="CDD" id="cd13665">
    <property type="entry name" value="PBP2_TRAP_Dctp3_4"/>
    <property type="match status" value="1"/>
</dbReference>
<evidence type="ECO:0000313" key="3">
    <source>
        <dbReference type="EMBL" id="KKO71561.1"/>
    </source>
</evidence>
<keyword evidence="5" id="KW-1185">Reference proteome</keyword>
<dbReference type="Pfam" id="PF03480">
    <property type="entry name" value="DctP"/>
    <property type="match status" value="1"/>
</dbReference>
<keyword evidence="1 2" id="KW-0732">Signal</keyword>
<evidence type="ECO:0000256" key="1">
    <source>
        <dbReference type="ARBA" id="ARBA00022729"/>
    </source>
</evidence>
<reference evidence="3 5" key="1">
    <citation type="submission" date="2015-04" db="EMBL/GenBank/DDBJ databases">
        <title>Genome sequence of Kerstersia gyiorum CG1.</title>
        <authorList>
            <person name="Greninger A.L."/>
            <person name="Kozyreva V."/>
            <person name="Chaturvedi V."/>
        </authorList>
    </citation>
    <scope>NUCLEOTIDE SEQUENCE [LARGE SCALE GENOMIC DNA]</scope>
    <source>
        <strain evidence="3 5">CG1</strain>
    </source>
</reference>
<dbReference type="SUPFAM" id="SSF53850">
    <property type="entry name" value="Periplasmic binding protein-like II"/>
    <property type="match status" value="1"/>
</dbReference>
<dbReference type="RefSeq" id="WP_068371212.1">
    <property type="nucleotide sequence ID" value="NZ_CBCSEB010000009.1"/>
</dbReference>
<dbReference type="InterPro" id="IPR038404">
    <property type="entry name" value="TRAP_DctP_sf"/>
</dbReference>
<dbReference type="GeneID" id="99725205"/>
<dbReference type="NCBIfam" id="NF037995">
    <property type="entry name" value="TRAP_S1"/>
    <property type="match status" value="1"/>
</dbReference>
<dbReference type="PANTHER" id="PTHR33376:SF15">
    <property type="entry name" value="BLL6794 PROTEIN"/>
    <property type="match status" value="1"/>
</dbReference>
<dbReference type="EMBL" id="LBNE01000006">
    <property type="protein sequence ID" value="KKO71561.1"/>
    <property type="molecule type" value="Genomic_DNA"/>
</dbReference>
<evidence type="ECO:0000313" key="6">
    <source>
        <dbReference type="Proteomes" id="UP000292039"/>
    </source>
</evidence>
<dbReference type="Gene3D" id="3.40.190.170">
    <property type="entry name" value="Bacterial extracellular solute-binding protein, family 7"/>
    <property type="match status" value="1"/>
</dbReference>
<organism evidence="3 5">
    <name type="scientific">Kerstersia gyiorum</name>
    <dbReference type="NCBI Taxonomy" id="206506"/>
    <lineage>
        <taxon>Bacteria</taxon>
        <taxon>Pseudomonadati</taxon>
        <taxon>Pseudomonadota</taxon>
        <taxon>Betaproteobacteria</taxon>
        <taxon>Burkholderiales</taxon>
        <taxon>Alcaligenaceae</taxon>
        <taxon>Kerstersia</taxon>
    </lineage>
</organism>
<dbReference type="STRING" id="206506.AAV32_10205"/>
<comment type="caution">
    <text evidence="3">The sequence shown here is derived from an EMBL/GenBank/DDBJ whole genome shotgun (WGS) entry which is preliminary data.</text>
</comment>
<dbReference type="PATRIC" id="fig|206506.3.peg.2183"/>
<proteinExistence type="predicted"/>
<evidence type="ECO:0000313" key="5">
    <source>
        <dbReference type="Proteomes" id="UP000078084"/>
    </source>
</evidence>
<feature type="chain" id="PRO_5036301466" evidence="2">
    <location>
        <begin position="24"/>
        <end position="341"/>
    </location>
</feature>
<dbReference type="InterPro" id="IPR018389">
    <property type="entry name" value="DctP_fam"/>
</dbReference>
<dbReference type="GO" id="GO:0055085">
    <property type="term" value="P:transmembrane transport"/>
    <property type="evidence" value="ECO:0007669"/>
    <property type="project" value="InterPro"/>
</dbReference>
<protein>
    <submittedName>
        <fullName evidence="3">C4-dicarboxylate transporter</fullName>
    </submittedName>
    <submittedName>
        <fullName evidence="4">TRAP-type C4-dicarboxylate transport system substrate-binding protein</fullName>
    </submittedName>
</protein>
<dbReference type="OrthoDB" id="9177965at2"/>
<dbReference type="Proteomes" id="UP000078084">
    <property type="component" value="Unassembled WGS sequence"/>
</dbReference>
<dbReference type="EMBL" id="SGWZ01000005">
    <property type="protein sequence ID" value="RZS66721.1"/>
    <property type="molecule type" value="Genomic_DNA"/>
</dbReference>
<name>A0A171KRP4_9BURK</name>
<dbReference type="PANTHER" id="PTHR33376">
    <property type="match status" value="1"/>
</dbReference>
<evidence type="ECO:0000313" key="4">
    <source>
        <dbReference type="EMBL" id="RZS66721.1"/>
    </source>
</evidence>
<dbReference type="Proteomes" id="UP000292039">
    <property type="component" value="Unassembled WGS sequence"/>
</dbReference>
<sequence>MKLLSKAAGVCAVTFIAAAPVQAQDVTLKIAHFLPSNSNAQVNVIEPWCEQLGAESNGRIKCQIYPSLQLGGTAATLPDQARNGVADIVWMGPGFSTGKFPRTEVLELPFILPTGNEASNKLIWQFYNDHLKDEYKAYEVLAMFTGGGMDLHMRNQPVRKLEDIKGKKVRASHRVGANILEAWGAAPVSMPPAQMTEAISKGVVDGALASWEVVPSTKLDEVTQYHSAIAEGDPAISHTILAMVMNKRKYDQMPADLREILDRNSGDALVQRFGVAWDKFTRDAKAASAPGSLVDIAPEDYAALQQAAASVSDDWVKDATRRGINAAELLEAARNLSTPAQ</sequence>
<reference evidence="4 6" key="2">
    <citation type="submission" date="2019-02" db="EMBL/GenBank/DDBJ databases">
        <title>Genomic Encyclopedia of Type Strains, Phase IV (KMG-IV): sequencing the most valuable type-strain genomes for metagenomic binning, comparative biology and taxonomic classification.</title>
        <authorList>
            <person name="Goeker M."/>
        </authorList>
    </citation>
    <scope>NUCLEOTIDE SEQUENCE [LARGE SCALE GENOMIC DNA]</scope>
    <source>
        <strain evidence="4 6">DSM 16618</strain>
    </source>
</reference>
<accession>A0A171KRP4</accession>
<evidence type="ECO:0000256" key="2">
    <source>
        <dbReference type="SAM" id="SignalP"/>
    </source>
</evidence>
<gene>
    <name evidence="3" type="ORF">AAV32_10205</name>
    <name evidence="4" type="ORF">EV679_2878</name>
</gene>
<feature type="signal peptide" evidence="2">
    <location>
        <begin position="1"/>
        <end position="23"/>
    </location>
</feature>